<dbReference type="InterPro" id="IPR015168">
    <property type="entry name" value="SsuA/THI5"/>
</dbReference>
<comment type="similarity">
    <text evidence="2">Belongs to the bacterial solute-binding protein SsuA/TauA family.</text>
</comment>
<gene>
    <name evidence="6" type="ORF">HNQ75_004443</name>
</gene>
<dbReference type="RefSeq" id="WP_077548333.1">
    <property type="nucleotide sequence ID" value="NZ_JACHEJ010000032.1"/>
</dbReference>
<feature type="domain" description="Solute-binding protein family 3/N-terminal" evidence="5">
    <location>
        <begin position="25"/>
        <end position="247"/>
    </location>
</feature>
<evidence type="ECO:0000256" key="2">
    <source>
        <dbReference type="ARBA" id="ARBA00010742"/>
    </source>
</evidence>
<dbReference type="EMBL" id="JACHEJ010000032">
    <property type="protein sequence ID" value="MBB6182454.1"/>
    <property type="molecule type" value="Genomic_DNA"/>
</dbReference>
<dbReference type="Gene3D" id="3.40.190.10">
    <property type="entry name" value="Periplasmic binding protein-like II"/>
    <property type="match status" value="2"/>
</dbReference>
<keyword evidence="7" id="KW-1185">Reference proteome</keyword>
<dbReference type="AlphaFoldDB" id="A0A7W9Z1S5"/>
<evidence type="ECO:0000313" key="7">
    <source>
        <dbReference type="Proteomes" id="UP000535501"/>
    </source>
</evidence>
<sequence>MNNCCVIAAALAALLGSTAAKAETSVTIGMSGWTGFAPLTLAKDAGIFEKNGLNVEIKKIPQASRHLALASGDIQCAATTVETWIVWNANGVPATQIFQLDKSHGADGMAVRNDVESFADLKGKTVAASAPGTSPYFLLAYMLKENGLTMKDVNVVNLEPGPAAQAFVAGQNDAAMTYEPYLSTVRAAPDQGKILATTLDYPAVMDTFGCTPEFLKDNPDAAKALAKSYFEALEMIKADQEKSYGIMGADVKQSAEAFGQSAQYLEWQDQAANKTFFEGEFMTFSQKAADLLMEIGVIKTKPELSTIVDTSFIQ</sequence>
<dbReference type="Pfam" id="PF09084">
    <property type="entry name" value="NMT1"/>
    <property type="match status" value="1"/>
</dbReference>
<keyword evidence="3 4" id="KW-0732">Signal</keyword>
<feature type="signal peptide" evidence="4">
    <location>
        <begin position="1"/>
        <end position="22"/>
    </location>
</feature>
<dbReference type="Proteomes" id="UP000535501">
    <property type="component" value="Unassembled WGS sequence"/>
</dbReference>
<evidence type="ECO:0000313" key="6">
    <source>
        <dbReference type="EMBL" id="MBB6182454.1"/>
    </source>
</evidence>
<reference evidence="6 7" key="1">
    <citation type="submission" date="2020-08" db="EMBL/GenBank/DDBJ databases">
        <title>Genomic Encyclopedia of Type Strains, Phase IV (KMG-IV): sequencing the most valuable type-strain genomes for metagenomic binning, comparative biology and taxonomic classification.</title>
        <authorList>
            <person name="Goeker M."/>
        </authorList>
    </citation>
    <scope>NUCLEOTIDE SEQUENCE [LARGE SCALE GENOMIC DNA]</scope>
    <source>
        <strain evidence="6 7">DSM 102134</strain>
    </source>
</reference>
<organism evidence="6 7">
    <name type="scientific">Pseudorhizobium flavum</name>
    <dbReference type="NCBI Taxonomy" id="1335061"/>
    <lineage>
        <taxon>Bacteria</taxon>
        <taxon>Pseudomonadati</taxon>
        <taxon>Pseudomonadota</taxon>
        <taxon>Alphaproteobacteria</taxon>
        <taxon>Hyphomicrobiales</taxon>
        <taxon>Rhizobiaceae</taxon>
        <taxon>Rhizobium/Agrobacterium group</taxon>
        <taxon>Pseudorhizobium</taxon>
    </lineage>
</organism>
<proteinExistence type="inferred from homology"/>
<dbReference type="SUPFAM" id="SSF53850">
    <property type="entry name" value="Periplasmic binding protein-like II"/>
    <property type="match status" value="1"/>
</dbReference>
<name>A0A7W9Z1S5_9HYPH</name>
<evidence type="ECO:0000256" key="4">
    <source>
        <dbReference type="SAM" id="SignalP"/>
    </source>
</evidence>
<accession>A0A7W9Z1S5</accession>
<dbReference type="CDD" id="cd13563">
    <property type="entry name" value="PBP2_SsuA_like_6"/>
    <property type="match status" value="1"/>
</dbReference>
<dbReference type="GO" id="GO:0042918">
    <property type="term" value="P:alkanesulfonate transmembrane transport"/>
    <property type="evidence" value="ECO:0007669"/>
    <property type="project" value="TreeGrafter"/>
</dbReference>
<dbReference type="PANTHER" id="PTHR30024:SF47">
    <property type="entry name" value="TAURINE-BINDING PERIPLASMIC PROTEIN"/>
    <property type="match status" value="1"/>
</dbReference>
<dbReference type="SMART" id="SM00062">
    <property type="entry name" value="PBPb"/>
    <property type="match status" value="1"/>
</dbReference>
<evidence type="ECO:0000259" key="5">
    <source>
        <dbReference type="SMART" id="SM00062"/>
    </source>
</evidence>
<comment type="caution">
    <text evidence="6">The sequence shown here is derived from an EMBL/GenBank/DDBJ whole genome shotgun (WGS) entry which is preliminary data.</text>
</comment>
<comment type="subcellular location">
    <subcellularLocation>
        <location evidence="1">Periplasm</location>
    </subcellularLocation>
</comment>
<dbReference type="InterPro" id="IPR001638">
    <property type="entry name" value="Solute-binding_3/MltF_N"/>
</dbReference>
<evidence type="ECO:0000256" key="1">
    <source>
        <dbReference type="ARBA" id="ARBA00004418"/>
    </source>
</evidence>
<evidence type="ECO:0000256" key="3">
    <source>
        <dbReference type="ARBA" id="ARBA00022729"/>
    </source>
</evidence>
<dbReference type="PANTHER" id="PTHR30024">
    <property type="entry name" value="ALIPHATIC SULFONATES-BINDING PROTEIN-RELATED"/>
    <property type="match status" value="1"/>
</dbReference>
<dbReference type="GO" id="GO:0042597">
    <property type="term" value="C:periplasmic space"/>
    <property type="evidence" value="ECO:0007669"/>
    <property type="project" value="UniProtKB-SubCell"/>
</dbReference>
<feature type="chain" id="PRO_5031536334" evidence="4">
    <location>
        <begin position="23"/>
        <end position="314"/>
    </location>
</feature>
<protein>
    <submittedName>
        <fullName evidence="6">NitT/TauT family transport system substrate-binding protein</fullName>
    </submittedName>
</protein>